<evidence type="ECO:0000256" key="3">
    <source>
        <dbReference type="ARBA" id="ARBA00022821"/>
    </source>
</evidence>
<sequence>MEMGKSLEADTSGGESSAIDYDVFLSFRGPDTRQAFTDCLYHEMLEANIRVFFDKEEIHVGKEIGDELSTAIEKSKIYIPIFSRGYASSPWCLRELTRMVECKKYKPSEKEILPIFYDVEPCDVKLKSQLYVSPLEEHEERFGPEMRRKWEDALTSVAQIKGWELKRQGYWKFIKSVTREILMKLKIKDKYVAGHLVGTDDRVKAVVKLLDVDSGGTRFVLIHGMGGIGKTTLAKVVYNKLNSLFSHCCFLGNVRELSLRFGLVSLQKQLLSNVFGSSFHDGINDIDDGIKIIAQRLSNRKVFIVLDDVGEEQIEKLAIKHISFGSGSRVIMTTRNRSIIEANRTLEYEVKPLGFVQSLELFSRYAFGRNSPPDDYVSLSKQVVSTTGGLPLALEVIGSLLRRQNKGLWIGVLHNLREITHEKVQETLKICFNTLNHEQKQIFLDIACLFVDEDKTNAFYMWKDCGFLPDYSTQVLVCMSLIKITDDNKFWMHNQLRDLGRKIIWEDTRLMDPRKQSRLWIPETAVKIIRTKERKETIEAVCLEGNAQEIYKSEEFSRLPNIRFLKLRGGYFVGDFKKQLSGLRYLSWNRCPHQLLAINFHPSNLVVLNLSYSAIAEDWAGWSQIKVAKKLKVLDLSNCNNMTRTPNFSGYLSLERLILKNCRRLIDVDGSLEKLKCLLFFNMDGCTNLTELSEGMGQLEKLEYLYLGNCRKLRKLPESFARVASLVELDLSYTAITRLPVSIGNQKCLSILKLQSTQIHELPSSIGNLRELKSLFLSGTKIKALPISIGNLESLLELDVSGTRCLRLPESIGGLSRLKVINISNSWIRELPRSIVKLKELEELHGRDCPSLKWEIPDGISELLLLRVLDLQATRIRNVPATIQLLPQLEKLSLWQCRKLEVLPKLPTSLVSLSFGSSLLQYVPDLSNLTELAELNYGGHDENCHPLFIQDGPCQQSLVFLPPSLSILSLEYHELKTSLSFHCDLRNLTRLCIFQCRWKEVQLDGLEQLIEFKVEGLKLLERFAGLSRLKRLKLWKLIGCPNLTAIQGLGSMELLEQLEIKECPKIESLDDLSNLKKLEYLVIRGCEELPVVKGLDELETLKRLDFNRCRSLESFSNVFNSKIRDRCCITIFNCSKLVDPSYGGLVSSYKQWKDQEVSNRVRNQSSEN</sequence>
<dbReference type="Gene3D" id="3.40.50.300">
    <property type="entry name" value="P-loop containing nucleotide triphosphate hydrolases"/>
    <property type="match status" value="1"/>
</dbReference>
<dbReference type="Proteomes" id="UP001634007">
    <property type="component" value="Unassembled WGS sequence"/>
</dbReference>
<evidence type="ECO:0000313" key="6">
    <source>
        <dbReference type="Proteomes" id="UP001634007"/>
    </source>
</evidence>
<protein>
    <recommendedName>
        <fullName evidence="4">TIR domain-containing protein</fullName>
    </recommendedName>
</protein>
<organism evidence="5 6">
    <name type="scientific">Eucalyptus globulus</name>
    <name type="common">Tasmanian blue gum</name>
    <dbReference type="NCBI Taxonomy" id="34317"/>
    <lineage>
        <taxon>Eukaryota</taxon>
        <taxon>Viridiplantae</taxon>
        <taxon>Streptophyta</taxon>
        <taxon>Embryophyta</taxon>
        <taxon>Tracheophyta</taxon>
        <taxon>Spermatophyta</taxon>
        <taxon>Magnoliopsida</taxon>
        <taxon>eudicotyledons</taxon>
        <taxon>Gunneridae</taxon>
        <taxon>Pentapetalae</taxon>
        <taxon>rosids</taxon>
        <taxon>malvids</taxon>
        <taxon>Myrtales</taxon>
        <taxon>Myrtaceae</taxon>
        <taxon>Myrtoideae</taxon>
        <taxon>Eucalypteae</taxon>
        <taxon>Eucalyptus</taxon>
    </lineage>
</organism>
<accession>A0ABD3KIV4</accession>
<dbReference type="InterPro" id="IPR000157">
    <property type="entry name" value="TIR_dom"/>
</dbReference>
<evidence type="ECO:0000313" key="5">
    <source>
        <dbReference type="EMBL" id="KAL3739835.1"/>
    </source>
</evidence>
<feature type="domain" description="TIR" evidence="4">
    <location>
        <begin position="19"/>
        <end position="178"/>
    </location>
</feature>
<dbReference type="Pfam" id="PF23598">
    <property type="entry name" value="LRR_14"/>
    <property type="match status" value="1"/>
</dbReference>
<evidence type="ECO:0000256" key="2">
    <source>
        <dbReference type="ARBA" id="ARBA00022737"/>
    </source>
</evidence>
<gene>
    <name evidence="5" type="ORF">ACJRO7_021153</name>
</gene>
<reference evidence="5 6" key="1">
    <citation type="submission" date="2024-11" db="EMBL/GenBank/DDBJ databases">
        <title>Chromosome-level genome assembly of Eucalyptus globulus Labill. provides insights into its genome evolution.</title>
        <authorList>
            <person name="Li X."/>
        </authorList>
    </citation>
    <scope>NUCLEOTIDE SEQUENCE [LARGE SCALE GENOMIC DNA]</scope>
    <source>
        <strain evidence="5">CL2024</strain>
        <tissue evidence="5">Fresh tender leaves</tissue>
    </source>
</reference>
<dbReference type="SUPFAM" id="SSF52200">
    <property type="entry name" value="Toll/Interleukin receptor TIR domain"/>
    <property type="match status" value="1"/>
</dbReference>
<dbReference type="EMBL" id="JBJKBG010000005">
    <property type="protein sequence ID" value="KAL3739835.1"/>
    <property type="molecule type" value="Genomic_DNA"/>
</dbReference>
<dbReference type="InterPro" id="IPR055414">
    <property type="entry name" value="LRR_R13L4/SHOC2-like"/>
</dbReference>
<dbReference type="PROSITE" id="PS50104">
    <property type="entry name" value="TIR"/>
    <property type="match status" value="1"/>
</dbReference>
<dbReference type="InterPro" id="IPR058192">
    <property type="entry name" value="WHD_ROQ1-like"/>
</dbReference>
<keyword evidence="3" id="KW-0611">Plant defense</keyword>
<keyword evidence="2" id="KW-0677">Repeat</keyword>
<dbReference type="AlphaFoldDB" id="A0ABD3KIV4"/>
<dbReference type="Gene3D" id="3.40.50.10140">
    <property type="entry name" value="Toll/interleukin-1 receptor homology (TIR) domain"/>
    <property type="match status" value="1"/>
</dbReference>
<dbReference type="SMART" id="SM00369">
    <property type="entry name" value="LRR_TYP"/>
    <property type="match status" value="5"/>
</dbReference>
<dbReference type="GO" id="GO:0051707">
    <property type="term" value="P:response to other organism"/>
    <property type="evidence" value="ECO:0007669"/>
    <property type="project" value="UniProtKB-ARBA"/>
</dbReference>
<dbReference type="PRINTS" id="PR00364">
    <property type="entry name" value="DISEASERSIST"/>
</dbReference>
<dbReference type="InterPro" id="IPR027417">
    <property type="entry name" value="P-loop_NTPase"/>
</dbReference>
<dbReference type="Gene3D" id="3.80.10.10">
    <property type="entry name" value="Ribonuclease Inhibitor"/>
    <property type="match status" value="3"/>
</dbReference>
<dbReference type="GO" id="GO:0006952">
    <property type="term" value="P:defense response"/>
    <property type="evidence" value="ECO:0007669"/>
    <property type="project" value="UniProtKB-KW"/>
</dbReference>
<dbReference type="InterPro" id="IPR002182">
    <property type="entry name" value="NB-ARC"/>
</dbReference>
<comment type="caution">
    <text evidence="5">The sequence shown here is derived from an EMBL/GenBank/DDBJ whole genome shotgun (WGS) entry which is preliminary data.</text>
</comment>
<evidence type="ECO:0000259" key="4">
    <source>
        <dbReference type="PROSITE" id="PS50104"/>
    </source>
</evidence>
<dbReference type="InterPro" id="IPR003591">
    <property type="entry name" value="Leu-rich_rpt_typical-subtyp"/>
</dbReference>
<dbReference type="SMART" id="SM00255">
    <property type="entry name" value="TIR"/>
    <property type="match status" value="1"/>
</dbReference>
<keyword evidence="6" id="KW-1185">Reference proteome</keyword>
<dbReference type="Pfam" id="PF01582">
    <property type="entry name" value="TIR"/>
    <property type="match status" value="1"/>
</dbReference>
<evidence type="ECO:0000256" key="1">
    <source>
        <dbReference type="ARBA" id="ARBA00022614"/>
    </source>
</evidence>
<dbReference type="Gene3D" id="1.10.8.430">
    <property type="entry name" value="Helical domain of apoptotic protease-activating factors"/>
    <property type="match status" value="1"/>
</dbReference>
<dbReference type="InterPro" id="IPR044974">
    <property type="entry name" value="Disease_R_plants"/>
</dbReference>
<keyword evidence="1" id="KW-0433">Leucine-rich repeat</keyword>
<dbReference type="InterPro" id="IPR035897">
    <property type="entry name" value="Toll_tir_struct_dom_sf"/>
</dbReference>
<dbReference type="Pfam" id="PF00931">
    <property type="entry name" value="NB-ARC"/>
    <property type="match status" value="1"/>
</dbReference>
<name>A0ABD3KIV4_EUCGL</name>
<dbReference type="Pfam" id="PF23282">
    <property type="entry name" value="WHD_ROQ1"/>
    <property type="match status" value="1"/>
</dbReference>
<dbReference type="PANTHER" id="PTHR11017:SF570">
    <property type="entry name" value="DISEASE RESISTANCE PROTEIN (TIR-NBS CLASS)-RELATED"/>
    <property type="match status" value="1"/>
</dbReference>
<dbReference type="InterPro" id="IPR032675">
    <property type="entry name" value="LRR_dom_sf"/>
</dbReference>
<proteinExistence type="predicted"/>
<dbReference type="PANTHER" id="PTHR11017">
    <property type="entry name" value="LEUCINE-RICH REPEAT-CONTAINING PROTEIN"/>
    <property type="match status" value="1"/>
</dbReference>
<dbReference type="InterPro" id="IPR042197">
    <property type="entry name" value="Apaf_helical"/>
</dbReference>
<dbReference type="SUPFAM" id="SSF52058">
    <property type="entry name" value="L domain-like"/>
    <property type="match status" value="2"/>
</dbReference>
<dbReference type="SUPFAM" id="SSF52540">
    <property type="entry name" value="P-loop containing nucleoside triphosphate hydrolases"/>
    <property type="match status" value="1"/>
</dbReference>